<comment type="caution">
    <text evidence="3">The sequence shown here is derived from an EMBL/GenBank/DDBJ whole genome shotgun (WGS) entry which is preliminary data.</text>
</comment>
<accession>A0A424WI38</accession>
<feature type="transmembrane region" description="Helical" evidence="1">
    <location>
        <begin position="42"/>
        <end position="65"/>
    </location>
</feature>
<sequence>MTDAYAAWAAAHALQLFVALPLLAAAAALTLAWCWPRLSGGGRVALFALGTSAALVVFLVLAYAIEREGAVVAFDRALAGALGMSMSTPLLWLLSWFTYLGDRNFLTGVAVLMTLFLLSRRQWGLAVVCAVATGVGGALNWLLKHAFERVRPDHDHGYASVAGWSFPSGHSSAAMAVYGMACYLLWRLAPPAWRLPGTALLAALIMAIGLSRILLQVHFVSDVLAGFAISLAWLALCVALAQRLRPSCSERQRVQ</sequence>
<keyword evidence="1" id="KW-0472">Membrane</keyword>
<feature type="transmembrane region" description="Helical" evidence="1">
    <location>
        <begin position="223"/>
        <end position="241"/>
    </location>
</feature>
<dbReference type="SMART" id="SM00014">
    <property type="entry name" value="acidPPc"/>
    <property type="match status" value="1"/>
</dbReference>
<dbReference type="Proteomes" id="UP000285324">
    <property type="component" value="Unassembled WGS sequence"/>
</dbReference>
<dbReference type="CDD" id="cd03392">
    <property type="entry name" value="PAP2_like_2"/>
    <property type="match status" value="1"/>
</dbReference>
<protein>
    <submittedName>
        <fullName evidence="3">Phosphatase PAP2 family protein</fullName>
    </submittedName>
</protein>
<dbReference type="Gene3D" id="1.20.144.10">
    <property type="entry name" value="Phosphatidic acid phosphatase type 2/haloperoxidase"/>
    <property type="match status" value="2"/>
</dbReference>
<dbReference type="EMBL" id="QVXO01000005">
    <property type="protein sequence ID" value="RPJ92948.1"/>
    <property type="molecule type" value="Genomic_DNA"/>
</dbReference>
<feature type="transmembrane region" description="Helical" evidence="1">
    <location>
        <begin position="77"/>
        <end position="97"/>
    </location>
</feature>
<feature type="transmembrane region" description="Helical" evidence="1">
    <location>
        <begin position="103"/>
        <end position="118"/>
    </location>
</feature>
<evidence type="ECO:0000313" key="3">
    <source>
        <dbReference type="EMBL" id="RPJ92948.1"/>
    </source>
</evidence>
<gene>
    <name evidence="3" type="ORF">DY367_05480</name>
</gene>
<dbReference type="RefSeq" id="WP_118931880.1">
    <property type="nucleotide sequence ID" value="NZ_CP061008.1"/>
</dbReference>
<feature type="transmembrane region" description="Helical" evidence="1">
    <location>
        <begin position="198"/>
        <end position="217"/>
    </location>
</feature>
<feature type="transmembrane region" description="Helical" evidence="1">
    <location>
        <begin position="125"/>
        <end position="143"/>
    </location>
</feature>
<name>A0A424WI38_ALCXX</name>
<reference evidence="3 4" key="1">
    <citation type="submission" date="2018-08" db="EMBL/GenBank/DDBJ databases">
        <title>Achromobacter xylosoxidans Genome sequencing and assembly.</title>
        <authorList>
            <person name="Wang R."/>
            <person name="Rensing C."/>
            <person name="Li Y."/>
        </authorList>
    </citation>
    <scope>NUCLEOTIDE SEQUENCE [LARGE SCALE GENOMIC DNA]</scope>
    <source>
        <strain evidence="3 4">GD003A</strain>
    </source>
</reference>
<dbReference type="InterPro" id="IPR036938">
    <property type="entry name" value="PAP2/HPO_sf"/>
</dbReference>
<dbReference type="PANTHER" id="PTHR14969">
    <property type="entry name" value="SPHINGOSINE-1-PHOSPHATE PHOSPHOHYDROLASE"/>
    <property type="match status" value="1"/>
</dbReference>
<dbReference type="SUPFAM" id="SSF48317">
    <property type="entry name" value="Acid phosphatase/Vanadium-dependent haloperoxidase"/>
    <property type="match status" value="1"/>
</dbReference>
<evidence type="ECO:0000313" key="4">
    <source>
        <dbReference type="Proteomes" id="UP000285324"/>
    </source>
</evidence>
<keyword evidence="1" id="KW-0812">Transmembrane</keyword>
<organism evidence="3 4">
    <name type="scientific">Alcaligenes xylosoxydans xylosoxydans</name>
    <name type="common">Achromobacter xylosoxidans</name>
    <dbReference type="NCBI Taxonomy" id="85698"/>
    <lineage>
        <taxon>Bacteria</taxon>
        <taxon>Pseudomonadati</taxon>
        <taxon>Pseudomonadota</taxon>
        <taxon>Betaproteobacteria</taxon>
        <taxon>Burkholderiales</taxon>
        <taxon>Alcaligenaceae</taxon>
        <taxon>Achromobacter</taxon>
    </lineage>
</organism>
<evidence type="ECO:0000259" key="2">
    <source>
        <dbReference type="SMART" id="SM00014"/>
    </source>
</evidence>
<dbReference type="InterPro" id="IPR000326">
    <property type="entry name" value="PAP2/HPO"/>
</dbReference>
<dbReference type="Pfam" id="PF01569">
    <property type="entry name" value="PAP2"/>
    <property type="match status" value="1"/>
</dbReference>
<dbReference type="AlphaFoldDB" id="A0A424WI38"/>
<evidence type="ECO:0000256" key="1">
    <source>
        <dbReference type="SAM" id="Phobius"/>
    </source>
</evidence>
<feature type="transmembrane region" description="Helical" evidence="1">
    <location>
        <begin position="163"/>
        <end position="186"/>
    </location>
</feature>
<keyword evidence="1" id="KW-1133">Transmembrane helix</keyword>
<feature type="domain" description="Phosphatidic acid phosphatase type 2/haloperoxidase" evidence="2">
    <location>
        <begin position="126"/>
        <end position="238"/>
    </location>
</feature>
<dbReference type="PANTHER" id="PTHR14969:SF13">
    <property type="entry name" value="AT30094P"/>
    <property type="match status" value="1"/>
</dbReference>
<proteinExistence type="predicted"/>
<dbReference type="OrthoDB" id="9780918at2"/>